<evidence type="ECO:0000256" key="1">
    <source>
        <dbReference type="ARBA" id="ARBA00022729"/>
    </source>
</evidence>
<dbReference type="Gene3D" id="3.40.190.170">
    <property type="entry name" value="Bacterial extracellular solute-binding protein, family 7"/>
    <property type="match status" value="1"/>
</dbReference>
<keyword evidence="3" id="KW-1185">Reference proteome</keyword>
<organism evidence="2 3">
    <name type="scientific">Citricoccus parietis</name>
    <dbReference type="NCBI Taxonomy" id="592307"/>
    <lineage>
        <taxon>Bacteria</taxon>
        <taxon>Bacillati</taxon>
        <taxon>Actinomycetota</taxon>
        <taxon>Actinomycetes</taxon>
        <taxon>Micrococcales</taxon>
        <taxon>Micrococcaceae</taxon>
        <taxon>Citricoccus</taxon>
    </lineage>
</organism>
<sequence length="319" mass="35336">MSFRSFWSGSLLKGEEIGFGIRGGIADMGTLPASYNPSEYPLANWIAGLASTVPDEGWPNNSMIAWAANADYVLNEGSMSRAFEDDGLKLLIPRFPMHEINVICRTPVTDLGEAAGKRIRTTGPSWDSEVRELGMVPVSMPVSEVYEALQRGVIDCAAASPKIVTAFGLWEVAKHYTSLQLSGQNTEFVVMNLKTWNNLSEEQQRAILDARVAWMSSQMQGESIDLAVKLREEGPRDHGLEFHEPSPEMAGRLSQFQRQVIDDLPATAPDRVEDPDAYISGYRKSMTEWQGRLHELGYEEGESSDLTAFDDALAERLSN</sequence>
<comment type="caution">
    <text evidence="2">The sequence shown here is derived from an EMBL/GenBank/DDBJ whole genome shotgun (WGS) entry which is preliminary data.</text>
</comment>
<dbReference type="PANTHER" id="PTHR33376">
    <property type="match status" value="1"/>
</dbReference>
<evidence type="ECO:0000313" key="3">
    <source>
        <dbReference type="Proteomes" id="UP001589575"/>
    </source>
</evidence>
<protein>
    <submittedName>
        <fullName evidence="2">TRAP transporter substrate-binding protein DctP</fullName>
    </submittedName>
</protein>
<dbReference type="NCBIfam" id="NF037995">
    <property type="entry name" value="TRAP_S1"/>
    <property type="match status" value="1"/>
</dbReference>
<accession>A0ABV5G385</accession>
<name>A0ABV5G385_9MICC</name>
<dbReference type="Pfam" id="PF03480">
    <property type="entry name" value="DctP"/>
    <property type="match status" value="1"/>
</dbReference>
<evidence type="ECO:0000313" key="2">
    <source>
        <dbReference type="EMBL" id="MFB9073398.1"/>
    </source>
</evidence>
<dbReference type="InterPro" id="IPR018389">
    <property type="entry name" value="DctP_fam"/>
</dbReference>
<keyword evidence="1" id="KW-0732">Signal</keyword>
<reference evidence="2 3" key="1">
    <citation type="submission" date="2024-09" db="EMBL/GenBank/DDBJ databases">
        <authorList>
            <person name="Sun Q."/>
            <person name="Mori K."/>
        </authorList>
    </citation>
    <scope>NUCLEOTIDE SEQUENCE [LARGE SCALE GENOMIC DNA]</scope>
    <source>
        <strain evidence="2 3">CCM 7609</strain>
    </source>
</reference>
<dbReference type="InterPro" id="IPR038404">
    <property type="entry name" value="TRAP_DctP_sf"/>
</dbReference>
<dbReference type="Proteomes" id="UP001589575">
    <property type="component" value="Unassembled WGS sequence"/>
</dbReference>
<gene>
    <name evidence="2" type="primary">dctP</name>
    <name evidence="2" type="ORF">ACFFX0_20225</name>
</gene>
<proteinExistence type="predicted"/>
<dbReference type="EMBL" id="JBHMFI010000001">
    <property type="protein sequence ID" value="MFB9073398.1"/>
    <property type="molecule type" value="Genomic_DNA"/>
</dbReference>
<dbReference type="PANTHER" id="PTHR33376:SF5">
    <property type="entry name" value="EXTRACYTOPLASMIC SOLUTE RECEPTOR PROTEIN"/>
    <property type="match status" value="1"/>
</dbReference>